<evidence type="ECO:0000256" key="2">
    <source>
        <dbReference type="ARBA" id="ARBA00009712"/>
    </source>
</evidence>
<organism evidence="8">
    <name type="scientific">Cyprideis torosa</name>
    <dbReference type="NCBI Taxonomy" id="163714"/>
    <lineage>
        <taxon>Eukaryota</taxon>
        <taxon>Metazoa</taxon>
        <taxon>Ecdysozoa</taxon>
        <taxon>Arthropoda</taxon>
        <taxon>Crustacea</taxon>
        <taxon>Oligostraca</taxon>
        <taxon>Ostracoda</taxon>
        <taxon>Podocopa</taxon>
        <taxon>Podocopida</taxon>
        <taxon>Cytherocopina</taxon>
        <taxon>Cytheroidea</taxon>
        <taxon>Cytherideidae</taxon>
        <taxon>Cyprideis</taxon>
    </lineage>
</organism>
<evidence type="ECO:0000313" key="8">
    <source>
        <dbReference type="EMBL" id="CAD7232603.1"/>
    </source>
</evidence>
<dbReference type="GO" id="GO:0006585">
    <property type="term" value="P:dopamine biosynthetic process from tyrosine"/>
    <property type="evidence" value="ECO:0007669"/>
    <property type="project" value="TreeGrafter"/>
</dbReference>
<sequence>MPPVIQNGYTHGRRRSLVEDAKFESKVNLDSKQKILQRIRQDSKEVNLSDDEAFLAAQTDLPTTAENVVESLMKLNGSEVPESIKASFDHEHPEHKAGPASILVELKNGFGCSSKVISIVEECGGEITHLETRTAEDAKEPKSDILIQLNVTSEDLFHALRRLKSESYVRDVRLLSEKILGFKEPWYPLHISQLDECNHILTKFEPDLDSHHPGYSDAVYRSRRKMIAEIAFSYKHGDPIPRVEYTEAETATWTAVYRSLKELFPTHACKQHRMIFQKLERDGIYGEHFIPQLEDVSNYLHRNSGFRLRPAAGLLTARDFLASLAHRVFQCTQYTRHPSEPHHSPEPDVIHELLGHIPLLSDPGFADFSQQLGLASLGATDKEIERFATVYWFTVEFGLMKEDGGLKAYGAGLLSSYGELQHALSSTPEHRPFEPATTAVQEYQDQDFQDVYFVAESLEDCQEKFRDVIHELLGHIPLLSDPGFADFSQQLGLASLGATDKEIERFATVYWFTVEFGLMKEDGGLKAYGAGLLSSYGELQHALSSTPEHRPFEPATTAVQEYQDQDFQDVYFVAEKKFHSIFSSLEMELLNLQQAVAKMHAIPK</sequence>
<gene>
    <name evidence="8" type="ORF">CTOB1V02_LOCUS10436</name>
</gene>
<reference evidence="8" key="1">
    <citation type="submission" date="2020-11" db="EMBL/GenBank/DDBJ databases">
        <authorList>
            <person name="Tran Van P."/>
        </authorList>
    </citation>
    <scope>NUCLEOTIDE SEQUENCE</scope>
</reference>
<dbReference type="OrthoDB" id="983542at2759"/>
<feature type="binding site" evidence="7">
    <location>
        <position position="351"/>
    </location>
    <ligand>
        <name>Fe cation</name>
        <dbReference type="ChEBI" id="CHEBI:24875"/>
    </ligand>
</feature>
<protein>
    <submittedName>
        <fullName evidence="8">Uncharacterized protein</fullName>
    </submittedName>
</protein>
<feature type="binding site" evidence="7">
    <location>
        <position position="396"/>
    </location>
    <ligand>
        <name>Fe cation</name>
        <dbReference type="ChEBI" id="CHEBI:24875"/>
    </ligand>
</feature>
<dbReference type="InterPro" id="IPR036951">
    <property type="entry name" value="ArAA_hydroxylase_sf"/>
</dbReference>
<dbReference type="AlphaFoldDB" id="A0A7R8WPY1"/>
<dbReference type="Pfam" id="PF00351">
    <property type="entry name" value="Biopterin_H"/>
    <property type="match status" value="2"/>
</dbReference>
<evidence type="ECO:0000256" key="3">
    <source>
        <dbReference type="ARBA" id="ARBA00022723"/>
    </source>
</evidence>
<comment type="similarity">
    <text evidence="2">Belongs to the biopterin-dependent aromatic amino acid hydroxylase family.</text>
</comment>
<dbReference type="EMBL" id="OB664853">
    <property type="protein sequence ID" value="CAD7232603.1"/>
    <property type="molecule type" value="Genomic_DNA"/>
</dbReference>
<dbReference type="InterPro" id="IPR019774">
    <property type="entry name" value="Aromatic-AA_hydroxylase_C"/>
</dbReference>
<dbReference type="PRINTS" id="PR00372">
    <property type="entry name" value="FYWHYDRXLASE"/>
</dbReference>
<dbReference type="InterPro" id="IPR018301">
    <property type="entry name" value="ArAA_hydroxylase_Fe/CU_BS"/>
</dbReference>
<dbReference type="PANTHER" id="PTHR11473:SF15">
    <property type="entry name" value="TYROSINE 3-MONOOXYGENASE"/>
    <property type="match status" value="1"/>
</dbReference>
<dbReference type="GO" id="GO:0005737">
    <property type="term" value="C:cytoplasm"/>
    <property type="evidence" value="ECO:0007669"/>
    <property type="project" value="TreeGrafter"/>
</dbReference>
<dbReference type="PANTHER" id="PTHR11473">
    <property type="entry name" value="AROMATIC AMINO ACID HYDROXYLASE"/>
    <property type="match status" value="1"/>
</dbReference>
<evidence type="ECO:0000256" key="1">
    <source>
        <dbReference type="ARBA" id="ARBA00001954"/>
    </source>
</evidence>
<dbReference type="GO" id="GO:0030424">
    <property type="term" value="C:axon"/>
    <property type="evidence" value="ECO:0007669"/>
    <property type="project" value="TreeGrafter"/>
</dbReference>
<dbReference type="PROSITE" id="PS00367">
    <property type="entry name" value="BH4_AAA_HYDROXYL_1"/>
    <property type="match status" value="1"/>
</dbReference>
<accession>A0A7R8WPY1</accession>
<keyword evidence="6" id="KW-0503">Monooxygenase</keyword>
<evidence type="ECO:0000256" key="4">
    <source>
        <dbReference type="ARBA" id="ARBA00023002"/>
    </source>
</evidence>
<evidence type="ECO:0000256" key="7">
    <source>
        <dbReference type="PIRSR" id="PIRSR601273-2"/>
    </source>
</evidence>
<dbReference type="GO" id="GO:0004511">
    <property type="term" value="F:tyrosine 3-monooxygenase activity"/>
    <property type="evidence" value="ECO:0007669"/>
    <property type="project" value="TreeGrafter"/>
</dbReference>
<dbReference type="InterPro" id="IPR036329">
    <property type="entry name" value="Aro-AA_hydroxylase_C_sf"/>
</dbReference>
<comment type="cofactor">
    <cofactor evidence="1 7">
        <name>Fe(2+)</name>
        <dbReference type="ChEBI" id="CHEBI:29033"/>
    </cofactor>
</comment>
<dbReference type="Gene3D" id="1.10.800.10">
    <property type="entry name" value="Aromatic amino acid hydroxylase"/>
    <property type="match status" value="2"/>
</dbReference>
<feature type="binding site" evidence="7">
    <location>
        <position position="356"/>
    </location>
    <ligand>
        <name>Fe cation</name>
        <dbReference type="ChEBI" id="CHEBI:24875"/>
    </ligand>
</feature>
<proteinExistence type="inferred from homology"/>
<dbReference type="SUPFAM" id="SSF56534">
    <property type="entry name" value="Aromatic aminoacid monoxygenases, catalytic and oligomerization domains"/>
    <property type="match status" value="2"/>
</dbReference>
<dbReference type="InterPro" id="IPR001273">
    <property type="entry name" value="ArAA_hydroxylase"/>
</dbReference>
<keyword evidence="5 7" id="KW-0408">Iron</keyword>
<evidence type="ECO:0000256" key="6">
    <source>
        <dbReference type="ARBA" id="ARBA00023033"/>
    </source>
</evidence>
<dbReference type="GO" id="GO:0043204">
    <property type="term" value="C:perikaryon"/>
    <property type="evidence" value="ECO:0007669"/>
    <property type="project" value="TreeGrafter"/>
</dbReference>
<keyword evidence="3 7" id="KW-0479">Metal-binding</keyword>
<evidence type="ECO:0000256" key="5">
    <source>
        <dbReference type="ARBA" id="ARBA00023004"/>
    </source>
</evidence>
<keyword evidence="4" id="KW-0560">Oxidoreductase</keyword>
<dbReference type="PROSITE" id="PS51410">
    <property type="entry name" value="BH4_AAA_HYDROXYL_2"/>
    <property type="match status" value="2"/>
</dbReference>
<dbReference type="GO" id="GO:0005506">
    <property type="term" value="F:iron ion binding"/>
    <property type="evidence" value="ECO:0007669"/>
    <property type="project" value="InterPro"/>
</dbReference>
<name>A0A7R8WPY1_9CRUS</name>